<evidence type="ECO:0000313" key="3">
    <source>
        <dbReference type="Proteomes" id="UP001165122"/>
    </source>
</evidence>
<keyword evidence="1" id="KW-0472">Membrane</keyword>
<proteinExistence type="predicted"/>
<dbReference type="OrthoDB" id="9805536at2759"/>
<dbReference type="Proteomes" id="UP001165122">
    <property type="component" value="Unassembled WGS sequence"/>
</dbReference>
<protein>
    <submittedName>
        <fullName evidence="2">Uncharacterized protein</fullName>
    </submittedName>
</protein>
<dbReference type="EMBL" id="BRXW01000149">
    <property type="protein sequence ID" value="GMI10463.1"/>
    <property type="molecule type" value="Genomic_DNA"/>
</dbReference>
<feature type="transmembrane region" description="Helical" evidence="1">
    <location>
        <begin position="36"/>
        <end position="57"/>
    </location>
</feature>
<reference evidence="3" key="1">
    <citation type="journal article" date="2023" name="Commun. Biol.">
        <title>Genome analysis of Parmales, the sister group of diatoms, reveals the evolutionary specialization of diatoms from phago-mixotrophs to photoautotrophs.</title>
        <authorList>
            <person name="Ban H."/>
            <person name="Sato S."/>
            <person name="Yoshikawa S."/>
            <person name="Yamada K."/>
            <person name="Nakamura Y."/>
            <person name="Ichinomiya M."/>
            <person name="Sato N."/>
            <person name="Blanc-Mathieu R."/>
            <person name="Endo H."/>
            <person name="Kuwata A."/>
            <person name="Ogata H."/>
        </authorList>
    </citation>
    <scope>NUCLEOTIDE SEQUENCE [LARGE SCALE GENOMIC DNA]</scope>
    <source>
        <strain evidence="3">NIES 3700</strain>
    </source>
</reference>
<organism evidence="2 3">
    <name type="scientific">Triparma laevis f. longispina</name>
    <dbReference type="NCBI Taxonomy" id="1714387"/>
    <lineage>
        <taxon>Eukaryota</taxon>
        <taxon>Sar</taxon>
        <taxon>Stramenopiles</taxon>
        <taxon>Ochrophyta</taxon>
        <taxon>Bolidophyceae</taxon>
        <taxon>Parmales</taxon>
        <taxon>Triparmaceae</taxon>
        <taxon>Triparma</taxon>
    </lineage>
</organism>
<name>A0A9W7FE88_9STRA</name>
<evidence type="ECO:0000313" key="2">
    <source>
        <dbReference type="EMBL" id="GMI10463.1"/>
    </source>
</evidence>
<keyword evidence="1" id="KW-0812">Transmembrane</keyword>
<accession>A0A9W7FE88</accession>
<keyword evidence="1" id="KW-1133">Transmembrane helix</keyword>
<dbReference type="AlphaFoldDB" id="A0A9W7FE88"/>
<sequence length="496" mass="54683">MRQPWTSSSIYQFHWKPLTASPTQHQTLKISCMRSYISLITLFTVIMLARGFSSAFLKPRTFRLLDPPLFSTASASASASSPISSLGSKVSGSIVTSQSSSSGTLFTLNCSDLTVDSTANLLGTTLKSDDLTASCYMIRYPLIHLYTDSTSEPPTNWEAEVEGIWKDEGNKVQDIHPIKSQFITGDSLIDITSSIGHGQNMLFINIPDELKSKITAKSISVMVPPEDDKDIVKTVRSYVEGMSRIVELSNQARENNEDLVVYVNSVSILNRITEYSDSIIREKYGEKGISESESRAFYSDVVQRSGKFSEGSLTVLLELQDDVSLDEYDPSGFNEKDAARLSVLKDKGVKITDRILEKLSINRPGNWGEEFISLSDGQVVWNGQGIIDVKKSNTRVGVGTGLEKSRAMCEEFVEVGGNGVRVRILQEIDGVEGERGILDAMEGEGGVEETRFKVVWGLEGGGKIGDDVWKEWNEWRAGAGGGVDKLRAWVRARINK</sequence>
<evidence type="ECO:0000256" key="1">
    <source>
        <dbReference type="SAM" id="Phobius"/>
    </source>
</evidence>
<gene>
    <name evidence="2" type="ORF">TrLO_g8343</name>
</gene>
<keyword evidence="3" id="KW-1185">Reference proteome</keyword>
<comment type="caution">
    <text evidence="2">The sequence shown here is derived from an EMBL/GenBank/DDBJ whole genome shotgun (WGS) entry which is preliminary data.</text>
</comment>